<dbReference type="AlphaFoldDB" id="A0A839EMZ4"/>
<reference evidence="2 3" key="1">
    <citation type="submission" date="2020-07" db="EMBL/GenBank/DDBJ databases">
        <title>Genomic Encyclopedia of Type Strains, Phase IV (KMG-V): Genome sequencing to study the core and pangenomes of soil and plant-associated prokaryotes.</title>
        <authorList>
            <person name="Whitman W."/>
        </authorList>
    </citation>
    <scope>NUCLEOTIDE SEQUENCE [LARGE SCALE GENOMIC DNA]</scope>
    <source>
        <strain evidence="2 3">AN3</strain>
    </source>
</reference>
<comment type="caution">
    <text evidence="2">The sequence shown here is derived from an EMBL/GenBank/DDBJ whole genome shotgun (WGS) entry which is preliminary data.</text>
</comment>
<dbReference type="Gene3D" id="3.10.450.50">
    <property type="match status" value="1"/>
</dbReference>
<keyword evidence="3" id="KW-1185">Reference proteome</keyword>
<proteinExistence type="predicted"/>
<sequence length="136" mass="15117">MQRLLVSLVLLLSLALPSLAEDTPERLAERWYAALETANRSEFADLLTDDATIIIEDQEIEQTKSEFLASLDEWESAVKGTTVRHKLGGMENGKLTMFVCYEFPGNTTYSREIFSFRNGKISASAQGAIGETCEGF</sequence>
<evidence type="ECO:0000313" key="2">
    <source>
        <dbReference type="EMBL" id="MBA8878020.1"/>
    </source>
</evidence>
<evidence type="ECO:0000313" key="3">
    <source>
        <dbReference type="Proteomes" id="UP000549052"/>
    </source>
</evidence>
<feature type="signal peptide" evidence="1">
    <location>
        <begin position="1"/>
        <end position="20"/>
    </location>
</feature>
<gene>
    <name evidence="2" type="ORF">FHW16_001702</name>
</gene>
<evidence type="ECO:0008006" key="4">
    <source>
        <dbReference type="Google" id="ProtNLM"/>
    </source>
</evidence>
<protein>
    <recommendedName>
        <fullName evidence="4">DUF4440 domain-containing protein</fullName>
    </recommendedName>
</protein>
<dbReference type="EMBL" id="JACGXN010000001">
    <property type="protein sequence ID" value="MBA8878020.1"/>
    <property type="molecule type" value="Genomic_DNA"/>
</dbReference>
<dbReference type="SUPFAM" id="SSF54427">
    <property type="entry name" value="NTF2-like"/>
    <property type="match status" value="1"/>
</dbReference>
<feature type="chain" id="PRO_5032402282" description="DUF4440 domain-containing protein" evidence="1">
    <location>
        <begin position="21"/>
        <end position="136"/>
    </location>
</feature>
<dbReference type="RefSeq" id="WP_182548605.1">
    <property type="nucleotide sequence ID" value="NZ_JACGXN010000001.1"/>
</dbReference>
<evidence type="ECO:0000256" key="1">
    <source>
        <dbReference type="SAM" id="SignalP"/>
    </source>
</evidence>
<dbReference type="InterPro" id="IPR032710">
    <property type="entry name" value="NTF2-like_dom_sf"/>
</dbReference>
<accession>A0A839EMZ4</accession>
<dbReference type="Proteomes" id="UP000549052">
    <property type="component" value="Unassembled WGS sequence"/>
</dbReference>
<keyword evidence="1" id="KW-0732">Signal</keyword>
<name>A0A839EMZ4_9HYPH</name>
<organism evidence="2 3">
    <name type="scientific">Phyllobacterium myrsinacearum</name>
    <dbReference type="NCBI Taxonomy" id="28101"/>
    <lineage>
        <taxon>Bacteria</taxon>
        <taxon>Pseudomonadati</taxon>
        <taxon>Pseudomonadota</taxon>
        <taxon>Alphaproteobacteria</taxon>
        <taxon>Hyphomicrobiales</taxon>
        <taxon>Phyllobacteriaceae</taxon>
        <taxon>Phyllobacterium</taxon>
    </lineage>
</organism>